<dbReference type="PROSITE" id="PS51257">
    <property type="entry name" value="PROKAR_LIPOPROTEIN"/>
    <property type="match status" value="1"/>
</dbReference>
<evidence type="ECO:0008006" key="5">
    <source>
        <dbReference type="Google" id="ProtNLM"/>
    </source>
</evidence>
<protein>
    <recommendedName>
        <fullName evidence="5">Lipoprotein</fullName>
    </recommendedName>
</protein>
<name>G9ZFI6_9GAMM</name>
<dbReference type="Proteomes" id="UP000004750">
    <property type="component" value="Unassembled WGS sequence"/>
</dbReference>
<evidence type="ECO:0000313" key="4">
    <source>
        <dbReference type="Proteomes" id="UP000004750"/>
    </source>
</evidence>
<evidence type="ECO:0000256" key="2">
    <source>
        <dbReference type="SAM" id="SignalP"/>
    </source>
</evidence>
<feature type="chain" id="PRO_5003529827" description="Lipoprotein" evidence="2">
    <location>
        <begin position="19"/>
        <end position="231"/>
    </location>
</feature>
<reference evidence="3 4" key="1">
    <citation type="submission" date="2011-08" db="EMBL/GenBank/DDBJ databases">
        <authorList>
            <person name="Weinstock G."/>
            <person name="Sodergren E."/>
            <person name="Clifton S."/>
            <person name="Fulton L."/>
            <person name="Fulton B."/>
            <person name="Courtney L."/>
            <person name="Fronick C."/>
            <person name="Harrison M."/>
            <person name="Strong C."/>
            <person name="Farmer C."/>
            <person name="Delahaunty K."/>
            <person name="Markovic C."/>
            <person name="Hall O."/>
            <person name="Minx P."/>
            <person name="Tomlinson C."/>
            <person name="Mitreva M."/>
            <person name="Hou S."/>
            <person name="Chen J."/>
            <person name="Wollam A."/>
            <person name="Pepin K.H."/>
            <person name="Johnson M."/>
            <person name="Bhonagiri V."/>
            <person name="Zhang X."/>
            <person name="Suruliraj S."/>
            <person name="Warren W."/>
            <person name="Chinwalla A."/>
            <person name="Mardis E.R."/>
            <person name="Wilson R.K."/>
        </authorList>
    </citation>
    <scope>NUCLEOTIDE SEQUENCE [LARGE SCALE GENOMIC DNA]</scope>
    <source>
        <strain evidence="3 4">F0432</strain>
    </source>
</reference>
<dbReference type="AlphaFoldDB" id="G9ZFI6"/>
<organism evidence="3 4">
    <name type="scientific">Cardiobacterium valvarum F0432</name>
    <dbReference type="NCBI Taxonomy" id="797473"/>
    <lineage>
        <taxon>Bacteria</taxon>
        <taxon>Pseudomonadati</taxon>
        <taxon>Pseudomonadota</taxon>
        <taxon>Gammaproteobacteria</taxon>
        <taxon>Cardiobacteriales</taxon>
        <taxon>Cardiobacteriaceae</taxon>
        <taxon>Cardiobacterium</taxon>
    </lineage>
</organism>
<accession>G9ZFI6</accession>
<evidence type="ECO:0000313" key="3">
    <source>
        <dbReference type="EMBL" id="EHM53875.1"/>
    </source>
</evidence>
<dbReference type="STRING" id="797473.HMPREF9080_01531"/>
<feature type="compositionally biased region" description="Polar residues" evidence="1">
    <location>
        <begin position="34"/>
        <end position="51"/>
    </location>
</feature>
<dbReference type="HOGENOM" id="CLU_1198025_0_0_6"/>
<dbReference type="RefSeq" id="WP_006985539.1">
    <property type="nucleotide sequence ID" value="NZ_JH417924.1"/>
</dbReference>
<keyword evidence="2" id="KW-0732">Signal</keyword>
<dbReference type="EMBL" id="AGCM01000085">
    <property type="protein sequence ID" value="EHM53875.1"/>
    <property type="molecule type" value="Genomic_DNA"/>
</dbReference>
<gene>
    <name evidence="3" type="ORF">HMPREF9080_01531</name>
</gene>
<feature type="signal peptide" evidence="2">
    <location>
        <begin position="1"/>
        <end position="18"/>
    </location>
</feature>
<evidence type="ECO:0000256" key="1">
    <source>
        <dbReference type="SAM" id="MobiDB-lite"/>
    </source>
</evidence>
<proteinExistence type="predicted"/>
<feature type="region of interest" description="Disordered" evidence="1">
    <location>
        <begin position="22"/>
        <end position="51"/>
    </location>
</feature>
<comment type="caution">
    <text evidence="3">The sequence shown here is derived from an EMBL/GenBank/DDBJ whole genome shotgun (WGS) entry which is preliminary data.</text>
</comment>
<sequence>MMKRTLCTTLFLAAALSACDSKSDDGKAQAENAAVSSVASPQESTPAASSQKAVDVYQLDIAGVRLGMSWDEATAAVKEKMQLTDKDIKPEPYPDKDEKTGEKIPSYFTFKHSSGPSDEVTVHFLPDYLHGQPEKRVVSSVFFKKNKRSQEDVAEMFKAAEEKYGIPPVDKETNGRSRAVFSIWCGDGCDIDRDPTLLLVSSTILITLNLNDPRYENAIKEQERKDNPPKF</sequence>